<dbReference type="AlphaFoldDB" id="A0A5C4U3T5"/>
<feature type="region of interest" description="Disordered" evidence="1">
    <location>
        <begin position="209"/>
        <end position="237"/>
    </location>
</feature>
<dbReference type="Proteomes" id="UP000312032">
    <property type="component" value="Unassembled WGS sequence"/>
</dbReference>
<feature type="domain" description="HTH marR-type" evidence="2">
    <location>
        <begin position="4"/>
        <end position="109"/>
    </location>
</feature>
<accession>A0A5C4U3T5</accession>
<dbReference type="PANTHER" id="PTHR30363:SF28">
    <property type="entry name" value="TRANSCRIPTIONAL REGULATORY PROTEIN-RELATED"/>
    <property type="match status" value="1"/>
</dbReference>
<dbReference type="CDD" id="cd00090">
    <property type="entry name" value="HTH_ARSR"/>
    <property type="match status" value="1"/>
</dbReference>
<dbReference type="InterPro" id="IPR036388">
    <property type="entry name" value="WH-like_DNA-bd_sf"/>
</dbReference>
<keyword evidence="4" id="KW-1185">Reference proteome</keyword>
<evidence type="ECO:0000313" key="3">
    <source>
        <dbReference type="EMBL" id="TNL97576.1"/>
    </source>
</evidence>
<dbReference type="SMART" id="SM00347">
    <property type="entry name" value="HTH_MARR"/>
    <property type="match status" value="1"/>
</dbReference>
<dbReference type="InterPro" id="IPR036390">
    <property type="entry name" value="WH_DNA-bd_sf"/>
</dbReference>
<dbReference type="PANTHER" id="PTHR30363">
    <property type="entry name" value="HTH-TYPE TRANSCRIPTIONAL REGULATOR SRLR-RELATED"/>
    <property type="match status" value="1"/>
</dbReference>
<name>A0A5C4U3T5_9CORY</name>
<dbReference type="Gene3D" id="1.10.10.10">
    <property type="entry name" value="Winged helix-like DNA-binding domain superfamily/Winged helix DNA-binding domain"/>
    <property type="match status" value="1"/>
</dbReference>
<evidence type="ECO:0000256" key="1">
    <source>
        <dbReference type="SAM" id="MobiDB-lite"/>
    </source>
</evidence>
<protein>
    <submittedName>
        <fullName evidence="3">Transcriptional regulator</fullName>
    </submittedName>
</protein>
<evidence type="ECO:0000259" key="2">
    <source>
        <dbReference type="SMART" id="SM00347"/>
    </source>
</evidence>
<organism evidence="3 4">
    <name type="scientific">Corynebacterium tapiri</name>
    <dbReference type="NCBI Taxonomy" id="1448266"/>
    <lineage>
        <taxon>Bacteria</taxon>
        <taxon>Bacillati</taxon>
        <taxon>Actinomycetota</taxon>
        <taxon>Actinomycetes</taxon>
        <taxon>Mycobacteriales</taxon>
        <taxon>Corynebacteriaceae</taxon>
        <taxon>Corynebacterium</taxon>
    </lineage>
</organism>
<gene>
    <name evidence="3" type="ORF">FHE74_05650</name>
</gene>
<dbReference type="EMBL" id="VDHJ01000007">
    <property type="protein sequence ID" value="TNL97576.1"/>
    <property type="molecule type" value="Genomic_DNA"/>
</dbReference>
<dbReference type="Pfam" id="PF12802">
    <property type="entry name" value="MarR_2"/>
    <property type="match status" value="1"/>
</dbReference>
<dbReference type="OrthoDB" id="3375207at2"/>
<evidence type="ECO:0000313" key="4">
    <source>
        <dbReference type="Proteomes" id="UP000312032"/>
    </source>
</evidence>
<dbReference type="InterPro" id="IPR000835">
    <property type="entry name" value="HTH_MarR-typ"/>
</dbReference>
<sequence length="237" mass="25532">MVKSRSTRDGDSNTRSLVLGLLLKHGPITAADLGERLGLSAAGVRRHLDNLLTEELAETVERRPSGRGRPAKYFRLTEAGRNRFGHGYDELATQALDALREAGGSDAVRHFARARIEQVVADVESTLDNDGCIEKTTAQIAEALDEHGYAVTVTRAGNGIQICQHHCPVASVAAEHPELCQAEHEVIASKLGLHIQPLATITQGHGICTTNIPLQPAGEEESNPDTPRTTPDERSDT</sequence>
<dbReference type="InterPro" id="IPR011991">
    <property type="entry name" value="ArsR-like_HTH"/>
</dbReference>
<dbReference type="GO" id="GO:0003700">
    <property type="term" value="F:DNA-binding transcription factor activity"/>
    <property type="evidence" value="ECO:0007669"/>
    <property type="project" value="InterPro"/>
</dbReference>
<proteinExistence type="predicted"/>
<dbReference type="SUPFAM" id="SSF46785">
    <property type="entry name" value="Winged helix' DNA-binding domain"/>
    <property type="match status" value="1"/>
</dbReference>
<reference evidence="3 4" key="1">
    <citation type="submission" date="2019-06" db="EMBL/GenBank/DDBJ databases">
        <authorList>
            <person name="Li J."/>
        </authorList>
    </citation>
    <scope>NUCLEOTIDE SEQUENCE [LARGE SCALE GENOMIC DNA]</scope>
    <source>
        <strain evidence="3 4">LMG 28165</strain>
    </source>
</reference>
<comment type="caution">
    <text evidence="3">The sequence shown here is derived from an EMBL/GenBank/DDBJ whole genome shotgun (WGS) entry which is preliminary data.</text>
</comment>
<dbReference type="InterPro" id="IPR050313">
    <property type="entry name" value="Carb_Metab_HTH_regulators"/>
</dbReference>